<dbReference type="PANTHER" id="PTHR11236:SF50">
    <property type="entry name" value="AMINODEOXYCHORISMATE SYNTHASE COMPONENT 1"/>
    <property type="match status" value="1"/>
</dbReference>
<dbReference type="InterPro" id="IPR001544">
    <property type="entry name" value="Aminotrans_IV"/>
</dbReference>
<gene>
    <name evidence="2" type="ORF">SAMN00768000_1913</name>
</gene>
<dbReference type="GO" id="GO:0000162">
    <property type="term" value="P:L-tryptophan biosynthetic process"/>
    <property type="evidence" value="ECO:0007669"/>
    <property type="project" value="TreeGrafter"/>
</dbReference>
<proteinExistence type="predicted"/>
<feature type="domain" description="Chorismate-utilising enzyme C-terminal" evidence="1">
    <location>
        <begin position="119"/>
        <end position="372"/>
    </location>
</feature>
<dbReference type="SUPFAM" id="SSF56752">
    <property type="entry name" value="D-aminoacid aminotransferase-like PLP-dependent enzymes"/>
    <property type="match status" value="1"/>
</dbReference>
<dbReference type="InterPro" id="IPR005801">
    <property type="entry name" value="ADC_synthase"/>
</dbReference>
<dbReference type="Pfam" id="PF01063">
    <property type="entry name" value="Aminotran_4"/>
    <property type="match status" value="1"/>
</dbReference>
<dbReference type="STRING" id="28034.BFX07_02195"/>
<dbReference type="PANTHER" id="PTHR11236">
    <property type="entry name" value="AMINOBENZOATE/ANTHRANILATE SYNTHASE"/>
    <property type="match status" value="1"/>
</dbReference>
<dbReference type="Proteomes" id="UP000192660">
    <property type="component" value="Unassembled WGS sequence"/>
</dbReference>
<dbReference type="Gene3D" id="3.30.470.10">
    <property type="match status" value="1"/>
</dbReference>
<dbReference type="InterPro" id="IPR019999">
    <property type="entry name" value="Anth_synth_I-like"/>
</dbReference>
<dbReference type="EMBL" id="FWWY01000001">
    <property type="protein sequence ID" value="SMC04906.1"/>
    <property type="molecule type" value="Genomic_DNA"/>
</dbReference>
<reference evidence="3" key="1">
    <citation type="submission" date="2017-04" db="EMBL/GenBank/DDBJ databases">
        <authorList>
            <person name="Varghese N."/>
            <person name="Submissions S."/>
        </authorList>
    </citation>
    <scope>NUCLEOTIDE SEQUENCE [LARGE SCALE GENOMIC DNA]</scope>
    <source>
        <strain evidence="3">DSM 9293</strain>
    </source>
</reference>
<evidence type="ECO:0000259" key="1">
    <source>
        <dbReference type="Pfam" id="PF00425"/>
    </source>
</evidence>
<dbReference type="AlphaFoldDB" id="A0A1W1WF64"/>
<dbReference type="InterPro" id="IPR036038">
    <property type="entry name" value="Aminotransferase-like"/>
</dbReference>
<dbReference type="Gene3D" id="3.20.10.10">
    <property type="entry name" value="D-amino Acid Aminotransferase, subunit A, domain 2"/>
    <property type="match status" value="1"/>
</dbReference>
<dbReference type="Pfam" id="PF00425">
    <property type="entry name" value="Chorismate_bind"/>
    <property type="match status" value="1"/>
</dbReference>
<dbReference type="SUPFAM" id="SSF56322">
    <property type="entry name" value="ADC synthase"/>
    <property type="match status" value="1"/>
</dbReference>
<accession>A0A1W1WF64</accession>
<keyword evidence="3" id="KW-1185">Reference proteome</keyword>
<evidence type="ECO:0000313" key="2">
    <source>
        <dbReference type="EMBL" id="SMC04906.1"/>
    </source>
</evidence>
<dbReference type="GO" id="GO:0016829">
    <property type="term" value="F:lyase activity"/>
    <property type="evidence" value="ECO:0007669"/>
    <property type="project" value="UniProtKB-KW"/>
</dbReference>
<dbReference type="InterPro" id="IPR043132">
    <property type="entry name" value="BCAT-like_C"/>
</dbReference>
<evidence type="ECO:0000313" key="3">
    <source>
        <dbReference type="Proteomes" id="UP000192660"/>
    </source>
</evidence>
<dbReference type="OrthoDB" id="9803598at2"/>
<organism evidence="2 3">
    <name type="scientific">Sulfobacillus thermosulfidooxidans (strain DSM 9293 / VKM B-1269 / AT-1)</name>
    <dbReference type="NCBI Taxonomy" id="929705"/>
    <lineage>
        <taxon>Bacteria</taxon>
        <taxon>Bacillati</taxon>
        <taxon>Bacillota</taxon>
        <taxon>Clostridia</taxon>
        <taxon>Eubacteriales</taxon>
        <taxon>Clostridiales Family XVII. Incertae Sedis</taxon>
        <taxon>Sulfobacillus</taxon>
    </lineage>
</organism>
<dbReference type="GO" id="GO:0046820">
    <property type="term" value="F:4-amino-4-deoxychorismate synthase activity"/>
    <property type="evidence" value="ECO:0007669"/>
    <property type="project" value="TreeGrafter"/>
</dbReference>
<dbReference type="NCBIfam" id="TIGR00553">
    <property type="entry name" value="pabB"/>
    <property type="match status" value="1"/>
</dbReference>
<dbReference type="PRINTS" id="PR00095">
    <property type="entry name" value="ANTSNTHASEI"/>
</dbReference>
<keyword evidence="2" id="KW-0456">Lyase</keyword>
<dbReference type="InterPro" id="IPR043131">
    <property type="entry name" value="BCAT-like_N"/>
</dbReference>
<name>A0A1W1WF64_SULTA</name>
<sequence length="589" mass="67336">MRVRLDFPSDMDKPLMFTHPLHVIFVHQYQDVMPALEELVSWTHKGYWIAGFLSYEAAYGLIDDGTYASYFSSVAPEVALPLLGFGIFEGPTGLWDIEDNHANYQVGEWVIDHPGDISSYRQKIAQVKEAIKQGLTYQINYTVRLHTSFVGHPWPYYLALKDAQKAPYSGYIEWDDHAILSASPELFFALKDDDVITRPMKGTAPRGRYYAEDQQMKMALEQSRKNRAENIMITDLFRNDLGRIAELGSVQVRSLCQAEAYPTVWQLTSEIRAKMSSPVSWLKVLKALFPSGSITGAPKLSSMQIIQQLETSPREIYCGSLGYVSPSGEATFNVAIRTVWIDRHKNRAMFGTGGGITWDSRPDDEYEELLTKARFLTVRQPQFSLLETIRLDYGQFWLLSYHVERLKAAAAFYHMVFDPKELQRVLEKIRTTYQKGLWRVRLMMDGKGHIIDEVLPWTAVPAGVQKVTWATEPILSSNPLFFHKTTQRDFYNHVHPIDSPFFDHVLWNEAGEVTEFTRGNIVVRYQGQLLTPAQDSGLLAGTYRALLLDHHIIQEAHILKEQLAQCDQIWFINSLHGFVPVQLIHQGAQ</sequence>
<dbReference type="Gene3D" id="3.60.120.10">
    <property type="entry name" value="Anthranilate synthase"/>
    <property type="match status" value="1"/>
</dbReference>
<dbReference type="InterPro" id="IPR015890">
    <property type="entry name" value="Chorismate_C"/>
</dbReference>
<protein>
    <submittedName>
        <fullName evidence="2">Para-aminobenzoate synthetase / 4-amino-4-deoxychorismate lyase</fullName>
    </submittedName>
</protein>
<dbReference type="InterPro" id="IPR005802">
    <property type="entry name" value="ADC_synth_comp_1"/>
</dbReference>
<dbReference type="RefSeq" id="WP_084661405.1">
    <property type="nucleotide sequence ID" value="NZ_FWWY01000001.1"/>
</dbReference>
<dbReference type="GO" id="GO:0009396">
    <property type="term" value="P:folic acid-containing compound biosynthetic process"/>
    <property type="evidence" value="ECO:0007669"/>
    <property type="project" value="InterPro"/>
</dbReference>